<evidence type="ECO:0000313" key="3">
    <source>
        <dbReference type="Proteomes" id="UP000638353"/>
    </source>
</evidence>
<dbReference type="RefSeq" id="WP_189824410.1">
    <property type="nucleotide sequence ID" value="NZ_BMVC01000007.1"/>
</dbReference>
<dbReference type="EMBL" id="BMVC01000007">
    <property type="protein sequence ID" value="GHC97884.1"/>
    <property type="molecule type" value="Genomic_DNA"/>
</dbReference>
<reference evidence="2" key="2">
    <citation type="submission" date="2020-09" db="EMBL/GenBank/DDBJ databases">
        <authorList>
            <person name="Sun Q."/>
            <person name="Ohkuma M."/>
        </authorList>
    </citation>
    <scope>NUCLEOTIDE SEQUENCE</scope>
    <source>
        <strain evidence="2">JCM 4637</strain>
    </source>
</reference>
<organism evidence="2 3">
    <name type="scientific">Streptomyces finlayi</name>
    <dbReference type="NCBI Taxonomy" id="67296"/>
    <lineage>
        <taxon>Bacteria</taxon>
        <taxon>Bacillati</taxon>
        <taxon>Actinomycetota</taxon>
        <taxon>Actinomycetes</taxon>
        <taxon>Kitasatosporales</taxon>
        <taxon>Streptomycetaceae</taxon>
        <taxon>Streptomyces</taxon>
    </lineage>
</organism>
<evidence type="ECO:0000313" key="2">
    <source>
        <dbReference type="EMBL" id="GHC97884.1"/>
    </source>
</evidence>
<protein>
    <submittedName>
        <fullName evidence="2">Uncharacterized protein</fullName>
    </submittedName>
</protein>
<accession>A0A919CB55</accession>
<dbReference type="AlphaFoldDB" id="A0A919CB55"/>
<sequence>MAVKQKVNIVAVVDVIGALSDGTLGNGNLCLIDDGPYDSRGQGTPQLETVVAPGQTVQWTALAVDLQTPVEIKSITFVGQDDDTSHRGNGAAHRPHESAQQQHPGQRPQSRRSSGSSQGLAQDRDNGDVAHQANGHKETYENLELAVWSGVVPYHLTPGTPLKYRLELQMYEGPRSTLTVESAALVATTPQQ</sequence>
<reference evidence="2" key="1">
    <citation type="journal article" date="2014" name="Int. J. Syst. Evol. Microbiol.">
        <title>Complete genome sequence of Corynebacterium casei LMG S-19264T (=DSM 44701T), isolated from a smear-ripened cheese.</title>
        <authorList>
            <consortium name="US DOE Joint Genome Institute (JGI-PGF)"/>
            <person name="Walter F."/>
            <person name="Albersmeier A."/>
            <person name="Kalinowski J."/>
            <person name="Ruckert C."/>
        </authorList>
    </citation>
    <scope>NUCLEOTIDE SEQUENCE</scope>
    <source>
        <strain evidence="2">JCM 4637</strain>
    </source>
</reference>
<dbReference type="Proteomes" id="UP000638353">
    <property type="component" value="Unassembled WGS sequence"/>
</dbReference>
<proteinExistence type="predicted"/>
<comment type="caution">
    <text evidence="2">The sequence shown here is derived from an EMBL/GenBank/DDBJ whole genome shotgun (WGS) entry which is preliminary data.</text>
</comment>
<feature type="region of interest" description="Disordered" evidence="1">
    <location>
        <begin position="78"/>
        <end position="131"/>
    </location>
</feature>
<evidence type="ECO:0000256" key="1">
    <source>
        <dbReference type="SAM" id="MobiDB-lite"/>
    </source>
</evidence>
<name>A0A919CB55_9ACTN</name>
<feature type="compositionally biased region" description="Low complexity" evidence="1">
    <location>
        <begin position="98"/>
        <end position="119"/>
    </location>
</feature>
<gene>
    <name evidence="2" type="ORF">GCM10010334_39780</name>
</gene>